<keyword evidence="2" id="KW-1185">Reference proteome</keyword>
<name>A0AA36EJI1_LACSI</name>
<dbReference type="AlphaFoldDB" id="A0AA36EJI1"/>
<organism evidence="1 2">
    <name type="scientific">Lactuca saligna</name>
    <name type="common">Willowleaf lettuce</name>
    <dbReference type="NCBI Taxonomy" id="75948"/>
    <lineage>
        <taxon>Eukaryota</taxon>
        <taxon>Viridiplantae</taxon>
        <taxon>Streptophyta</taxon>
        <taxon>Embryophyta</taxon>
        <taxon>Tracheophyta</taxon>
        <taxon>Spermatophyta</taxon>
        <taxon>Magnoliopsida</taxon>
        <taxon>eudicotyledons</taxon>
        <taxon>Gunneridae</taxon>
        <taxon>Pentapetalae</taxon>
        <taxon>asterids</taxon>
        <taxon>campanulids</taxon>
        <taxon>Asterales</taxon>
        <taxon>Asteraceae</taxon>
        <taxon>Cichorioideae</taxon>
        <taxon>Cichorieae</taxon>
        <taxon>Lactucinae</taxon>
        <taxon>Lactuca</taxon>
    </lineage>
</organism>
<evidence type="ECO:0000313" key="2">
    <source>
        <dbReference type="Proteomes" id="UP001177003"/>
    </source>
</evidence>
<dbReference type="EMBL" id="OX465084">
    <property type="protein sequence ID" value="CAI9298348.1"/>
    <property type="molecule type" value="Genomic_DNA"/>
</dbReference>
<sequence>MTAKLLSHAPHLFICGIARSGAYNRTLTPFGFQKARRDMTYSFGEEGPAIVQLQKWESSRLQANLTQFHEAFLSPTRELILLLSYHHEGEAISRIVSYPMLSDINSLSWGICEDSNSQHEGALCRELLFVVGDHGLTAHAFYQSTECNSESLEHMPDVDSG</sequence>
<gene>
    <name evidence="1" type="ORF">LSALG_LOCUS37119</name>
</gene>
<protein>
    <submittedName>
        <fullName evidence="1">Uncharacterized protein</fullName>
    </submittedName>
</protein>
<accession>A0AA36EJI1</accession>
<reference evidence="1" key="1">
    <citation type="submission" date="2023-04" db="EMBL/GenBank/DDBJ databases">
        <authorList>
            <person name="Vijverberg K."/>
            <person name="Xiong W."/>
            <person name="Schranz E."/>
        </authorList>
    </citation>
    <scope>NUCLEOTIDE SEQUENCE</scope>
</reference>
<dbReference type="Proteomes" id="UP001177003">
    <property type="component" value="Chromosome 8"/>
</dbReference>
<proteinExistence type="predicted"/>
<evidence type="ECO:0000313" key="1">
    <source>
        <dbReference type="EMBL" id="CAI9298348.1"/>
    </source>
</evidence>